<dbReference type="InterPro" id="IPR012944">
    <property type="entry name" value="SusD_RagB_dom"/>
</dbReference>
<dbReference type="Gene3D" id="1.25.40.390">
    <property type="match status" value="1"/>
</dbReference>
<dbReference type="EMBL" id="JAHVHU010000009">
    <property type="protein sequence ID" value="MBY5958668.1"/>
    <property type="molecule type" value="Genomic_DNA"/>
</dbReference>
<evidence type="ECO:0000256" key="1">
    <source>
        <dbReference type="ARBA" id="ARBA00004442"/>
    </source>
</evidence>
<accession>A0A953HVM6</accession>
<dbReference type="PROSITE" id="PS51257">
    <property type="entry name" value="PROKAR_LIPOPROTEIN"/>
    <property type="match status" value="1"/>
</dbReference>
<feature type="domain" description="RagB/SusD" evidence="6">
    <location>
        <begin position="389"/>
        <end position="477"/>
    </location>
</feature>
<evidence type="ECO:0000256" key="2">
    <source>
        <dbReference type="ARBA" id="ARBA00006275"/>
    </source>
</evidence>
<feature type="domain" description="SusD-like N-terminal" evidence="7">
    <location>
        <begin position="99"/>
        <end position="200"/>
    </location>
</feature>
<keyword evidence="5" id="KW-0998">Cell outer membrane</keyword>
<dbReference type="GO" id="GO:0009279">
    <property type="term" value="C:cell outer membrane"/>
    <property type="evidence" value="ECO:0007669"/>
    <property type="project" value="UniProtKB-SubCell"/>
</dbReference>
<gene>
    <name evidence="8" type="ORF">KUV50_11020</name>
</gene>
<reference evidence="8" key="1">
    <citation type="submission" date="2021-06" db="EMBL/GenBank/DDBJ databases">
        <title>44 bacteria genomes isolated from Dapeng, Shenzhen.</title>
        <authorList>
            <person name="Zheng W."/>
            <person name="Yu S."/>
            <person name="Huang Y."/>
        </authorList>
    </citation>
    <scope>NUCLEOTIDE SEQUENCE</scope>
    <source>
        <strain evidence="8">DP5N28-2</strain>
    </source>
</reference>
<keyword evidence="9" id="KW-1185">Reference proteome</keyword>
<dbReference type="InterPro" id="IPR011990">
    <property type="entry name" value="TPR-like_helical_dom_sf"/>
</dbReference>
<dbReference type="Pfam" id="PF14322">
    <property type="entry name" value="SusD-like_3"/>
    <property type="match status" value="1"/>
</dbReference>
<protein>
    <submittedName>
        <fullName evidence="8">RagB/SusD family nutrient uptake outer membrane protein</fullName>
    </submittedName>
</protein>
<keyword evidence="4" id="KW-0472">Membrane</keyword>
<evidence type="ECO:0000313" key="8">
    <source>
        <dbReference type="EMBL" id="MBY5958668.1"/>
    </source>
</evidence>
<name>A0A953HVM6_9BACT</name>
<organism evidence="8 9">
    <name type="scientific">Membranihabitans marinus</name>
    <dbReference type="NCBI Taxonomy" id="1227546"/>
    <lineage>
        <taxon>Bacteria</taxon>
        <taxon>Pseudomonadati</taxon>
        <taxon>Bacteroidota</taxon>
        <taxon>Saprospiria</taxon>
        <taxon>Saprospirales</taxon>
        <taxon>Saprospiraceae</taxon>
        <taxon>Membranihabitans</taxon>
    </lineage>
</organism>
<evidence type="ECO:0000256" key="4">
    <source>
        <dbReference type="ARBA" id="ARBA00023136"/>
    </source>
</evidence>
<dbReference type="Pfam" id="PF07980">
    <property type="entry name" value="SusD_RagB"/>
    <property type="match status" value="1"/>
</dbReference>
<evidence type="ECO:0000259" key="6">
    <source>
        <dbReference type="Pfam" id="PF07980"/>
    </source>
</evidence>
<dbReference type="Proteomes" id="UP000753961">
    <property type="component" value="Unassembled WGS sequence"/>
</dbReference>
<sequence length="506" mass="56773">MKNILISFCATAALFIMFSCHDRLDRPAENRTFEEAIDYSNTSEMDAPLIGAYAAFQSRGWEQFPLISVRGDDVNNGGLGDQQPFADTDKFRYDKGYWMYNSLWQTMYSDIIDGNAAKEQIDLYAEQATGSNPAAQYKAEIDVLNAYLLFNIARVWSDVFIPETSNPSDLLTAEVKPKTEVMQYIADQMNAAIPLLPDMRPNQRTDLPGGVTKHTALAVKALANLELENYQGVADATSQIINSGLFKLYPDYYQLFKKPGELSDENLLQFQYSDFDQGTGTQITYLTAFFGPQKWEPKVEGINGGWGFYEPSLKYIKFMLDRGDRERLVTSVLFTPRGIEEIKKDPNYADLPDWVSNETPSGDVILDYARALFASGKHYLPSDQITPGRKSWANAQNMKVIRYAEILLMHAEALTRGATSTAITADAAVNLVRERAGMTPLSGVTSAQVLDEKLAELGMEWGIRYYDMLRTENYDELSYGGRDFSADKAYLPYPQAQVDVLPGLSK</sequence>
<dbReference type="RefSeq" id="WP_222580200.1">
    <property type="nucleotide sequence ID" value="NZ_JAHVHU010000009.1"/>
</dbReference>
<evidence type="ECO:0000256" key="5">
    <source>
        <dbReference type="ARBA" id="ARBA00023237"/>
    </source>
</evidence>
<proteinExistence type="inferred from homology"/>
<evidence type="ECO:0000259" key="7">
    <source>
        <dbReference type="Pfam" id="PF14322"/>
    </source>
</evidence>
<comment type="similarity">
    <text evidence="2">Belongs to the SusD family.</text>
</comment>
<comment type="subcellular location">
    <subcellularLocation>
        <location evidence="1">Cell outer membrane</location>
    </subcellularLocation>
</comment>
<dbReference type="InterPro" id="IPR033985">
    <property type="entry name" value="SusD-like_N"/>
</dbReference>
<evidence type="ECO:0000313" key="9">
    <source>
        <dbReference type="Proteomes" id="UP000753961"/>
    </source>
</evidence>
<keyword evidence="3" id="KW-0732">Signal</keyword>
<comment type="caution">
    <text evidence="8">The sequence shown here is derived from an EMBL/GenBank/DDBJ whole genome shotgun (WGS) entry which is preliminary data.</text>
</comment>
<dbReference type="AlphaFoldDB" id="A0A953HVM6"/>
<dbReference type="SUPFAM" id="SSF48452">
    <property type="entry name" value="TPR-like"/>
    <property type="match status" value="1"/>
</dbReference>
<evidence type="ECO:0000256" key="3">
    <source>
        <dbReference type="ARBA" id="ARBA00022729"/>
    </source>
</evidence>